<proteinExistence type="predicted"/>
<dbReference type="Proteomes" id="UP000837857">
    <property type="component" value="Chromosome 3"/>
</dbReference>
<keyword evidence="2" id="KW-1185">Reference proteome</keyword>
<dbReference type="EMBL" id="OW152815">
    <property type="protein sequence ID" value="CAH2063510.1"/>
    <property type="molecule type" value="Genomic_DNA"/>
</dbReference>
<accession>A0ABN8IU56</accession>
<protein>
    <submittedName>
        <fullName evidence="1">Uncharacterized protein</fullName>
    </submittedName>
</protein>
<organism evidence="1 2">
    <name type="scientific">Iphiclides podalirius</name>
    <name type="common">scarce swallowtail</name>
    <dbReference type="NCBI Taxonomy" id="110791"/>
    <lineage>
        <taxon>Eukaryota</taxon>
        <taxon>Metazoa</taxon>
        <taxon>Ecdysozoa</taxon>
        <taxon>Arthropoda</taxon>
        <taxon>Hexapoda</taxon>
        <taxon>Insecta</taxon>
        <taxon>Pterygota</taxon>
        <taxon>Neoptera</taxon>
        <taxon>Endopterygota</taxon>
        <taxon>Lepidoptera</taxon>
        <taxon>Glossata</taxon>
        <taxon>Ditrysia</taxon>
        <taxon>Papilionoidea</taxon>
        <taxon>Papilionidae</taxon>
        <taxon>Papilioninae</taxon>
        <taxon>Iphiclides</taxon>
    </lineage>
</organism>
<sequence>MERERGYPPVIKTKWCEGPSCSHDTVNATKHRKEVEFKTPPFNGDSDIRLPGNAKYRSSFGYSGDFCQKDTLTFAGYMGRQLP</sequence>
<evidence type="ECO:0000313" key="2">
    <source>
        <dbReference type="Proteomes" id="UP000837857"/>
    </source>
</evidence>
<feature type="non-terminal residue" evidence="1">
    <location>
        <position position="1"/>
    </location>
</feature>
<gene>
    <name evidence="1" type="ORF">IPOD504_LOCUS12548</name>
</gene>
<reference evidence="1" key="1">
    <citation type="submission" date="2022-03" db="EMBL/GenBank/DDBJ databases">
        <authorList>
            <person name="Martin H S."/>
        </authorList>
    </citation>
    <scope>NUCLEOTIDE SEQUENCE</scope>
</reference>
<evidence type="ECO:0000313" key="1">
    <source>
        <dbReference type="EMBL" id="CAH2063510.1"/>
    </source>
</evidence>
<name>A0ABN8IU56_9NEOP</name>